<dbReference type="PANTHER" id="PTHR11559">
    <property type="entry name" value="CARBOXYLESTERASE"/>
    <property type="match status" value="1"/>
</dbReference>
<dbReference type="AlphaFoldDB" id="A0A923L1Y2"/>
<organism evidence="5 6">
    <name type="scientific">Anaerofilum hominis</name>
    <dbReference type="NCBI Taxonomy" id="2763016"/>
    <lineage>
        <taxon>Bacteria</taxon>
        <taxon>Bacillati</taxon>
        <taxon>Bacillota</taxon>
        <taxon>Clostridia</taxon>
        <taxon>Eubacteriales</taxon>
        <taxon>Oscillospiraceae</taxon>
        <taxon>Anaerofilum</taxon>
    </lineage>
</organism>
<dbReference type="InterPro" id="IPR029058">
    <property type="entry name" value="AB_hydrolase_fold"/>
</dbReference>
<keyword evidence="2 3" id="KW-0378">Hydrolase</keyword>
<evidence type="ECO:0000313" key="5">
    <source>
        <dbReference type="EMBL" id="MBC5582352.1"/>
    </source>
</evidence>
<keyword evidence="6" id="KW-1185">Reference proteome</keyword>
<name>A0A923L1Y2_9FIRM</name>
<dbReference type="GO" id="GO:0016787">
    <property type="term" value="F:hydrolase activity"/>
    <property type="evidence" value="ECO:0007669"/>
    <property type="project" value="UniProtKB-KW"/>
</dbReference>
<dbReference type="InterPro" id="IPR019826">
    <property type="entry name" value="Carboxylesterase_B_AS"/>
</dbReference>
<dbReference type="Gene3D" id="3.40.50.1820">
    <property type="entry name" value="alpha/beta hydrolase"/>
    <property type="match status" value="1"/>
</dbReference>
<dbReference type="EMBL" id="JACONZ010000005">
    <property type="protein sequence ID" value="MBC5582352.1"/>
    <property type="molecule type" value="Genomic_DNA"/>
</dbReference>
<comment type="similarity">
    <text evidence="1 3">Belongs to the type-B carboxylesterase/lipase family.</text>
</comment>
<evidence type="ECO:0000256" key="3">
    <source>
        <dbReference type="RuleBase" id="RU361235"/>
    </source>
</evidence>
<proteinExistence type="inferred from homology"/>
<evidence type="ECO:0000259" key="4">
    <source>
        <dbReference type="Pfam" id="PF00135"/>
    </source>
</evidence>
<dbReference type="InterPro" id="IPR050309">
    <property type="entry name" value="Type-B_Carboxylest/Lipase"/>
</dbReference>
<gene>
    <name evidence="5" type="ORF">H8S23_12635</name>
</gene>
<dbReference type="Proteomes" id="UP000659630">
    <property type="component" value="Unassembled WGS sequence"/>
</dbReference>
<evidence type="ECO:0000256" key="1">
    <source>
        <dbReference type="ARBA" id="ARBA00005964"/>
    </source>
</evidence>
<comment type="caution">
    <text evidence="5">The sequence shown here is derived from an EMBL/GenBank/DDBJ whole genome shotgun (WGS) entry which is preliminary data.</text>
</comment>
<evidence type="ECO:0000256" key="2">
    <source>
        <dbReference type="ARBA" id="ARBA00022801"/>
    </source>
</evidence>
<dbReference type="RefSeq" id="WP_186888716.1">
    <property type="nucleotide sequence ID" value="NZ_JACONZ010000005.1"/>
</dbReference>
<dbReference type="EC" id="3.1.1.-" evidence="3"/>
<dbReference type="SUPFAM" id="SSF53474">
    <property type="entry name" value="alpha/beta-Hydrolases"/>
    <property type="match status" value="1"/>
</dbReference>
<dbReference type="PROSITE" id="PS00122">
    <property type="entry name" value="CARBOXYLESTERASE_B_1"/>
    <property type="match status" value="1"/>
</dbReference>
<protein>
    <recommendedName>
        <fullName evidence="3">Carboxylic ester hydrolase</fullName>
        <ecNumber evidence="3">3.1.1.-</ecNumber>
    </recommendedName>
</protein>
<sequence length="525" mass="57479">MAKKFVCTPDEPVVQTAQGKLRGFVLDGTYTFYGIPYAQADRFQAPRPVTPWQGVRDALSYGYVCPLMEQDVPDKEVLVPHRYWPMDEHCQNLNLWTRSLDPAAKRPVMVWLHGGGFSAGSAIEHVAYEGDRLCEFGDVVVVSVNHRLNLLGYLDLSAFGEKYANSGNAGNADLVAALEWIRQNIAAFGGDPDNVTLFGQSGGGEKVLTLMNTPAADGLFHKGIIESGVTDLSAGPAADGAPLVRAMLAWLGLDEKEADRLETLPYPRLVEAYKAVVADVAAAGGYIGCWPLANGWYAGNPRQVGFTEHAKTIPVLIGTVMGEFCFEPGVQNKYGMDEAQVLGLLREKYGAHTDRLKELFRAAYPKKHLSDLLYLDAFFRAPTRQFIALRSETCTAPTYSYLFSYDFPIDGGKVAWHCSEIPFVFHNTARTPLFNVPGETDLLEQRVCGAFVNFACYGEPQVCSLPAWPACVPGDERTMILDVVCELRHNFDAALIEALKESGAAPDMTLLEVVAPGADTVTVRH</sequence>
<evidence type="ECO:0000313" key="6">
    <source>
        <dbReference type="Proteomes" id="UP000659630"/>
    </source>
</evidence>
<feature type="domain" description="Carboxylesterase type B" evidence="4">
    <location>
        <begin position="11"/>
        <end position="480"/>
    </location>
</feature>
<reference evidence="5" key="1">
    <citation type="submission" date="2020-08" db="EMBL/GenBank/DDBJ databases">
        <title>Genome public.</title>
        <authorList>
            <person name="Liu C."/>
            <person name="Sun Q."/>
        </authorList>
    </citation>
    <scope>NUCLEOTIDE SEQUENCE</scope>
    <source>
        <strain evidence="5">BX8</strain>
    </source>
</reference>
<accession>A0A923L1Y2</accession>
<dbReference type="InterPro" id="IPR002018">
    <property type="entry name" value="CarbesteraseB"/>
</dbReference>
<dbReference type="Pfam" id="PF00135">
    <property type="entry name" value="COesterase"/>
    <property type="match status" value="1"/>
</dbReference>